<evidence type="ECO:0000256" key="4">
    <source>
        <dbReference type="ARBA" id="ARBA00022723"/>
    </source>
</evidence>
<dbReference type="InterPro" id="IPR028629">
    <property type="entry name" value="Cas9"/>
</dbReference>
<dbReference type="InterPro" id="IPR041383">
    <property type="entry name" value="RuvC_III"/>
</dbReference>
<proteinExistence type="inferred from homology"/>
<keyword evidence="5 13" id="KW-0255">Endonuclease</keyword>
<dbReference type="Pfam" id="PF18541">
    <property type="entry name" value="RuvC_III"/>
    <property type="match status" value="1"/>
</dbReference>
<dbReference type="Proteomes" id="UP001314796">
    <property type="component" value="Unassembled WGS sequence"/>
</dbReference>
<evidence type="ECO:0000256" key="5">
    <source>
        <dbReference type="ARBA" id="ARBA00022759"/>
    </source>
</evidence>
<evidence type="ECO:0000256" key="13">
    <source>
        <dbReference type="HAMAP-Rule" id="MF_01480"/>
    </source>
</evidence>
<dbReference type="EMBL" id="JAFBEE010000017">
    <property type="protein sequence ID" value="MBM7615758.1"/>
    <property type="molecule type" value="Genomic_DNA"/>
</dbReference>
<keyword evidence="16" id="KW-1185">Reference proteome</keyword>
<keyword evidence="4" id="KW-0479">Metal-binding</keyword>
<comment type="caution">
    <text evidence="13">Lacks conserved residue(s) required for the propagation of feature annotation.</text>
</comment>
<keyword evidence="8 13" id="KW-0694">RNA-binding</keyword>
<evidence type="ECO:0000256" key="11">
    <source>
        <dbReference type="ARBA" id="ARBA00023211"/>
    </source>
</evidence>
<evidence type="ECO:0000313" key="16">
    <source>
        <dbReference type="Proteomes" id="UP001314796"/>
    </source>
</evidence>
<comment type="function">
    <text evidence="13">CRISPR (clustered regularly interspaced short palindromic repeat) is an adaptive immune system that provides protection against mobile genetic elements (viruses, transposable elements and conjugative plasmids). CRISPR clusters contain spacers, sequences complementary to antecedent mobile elements, and target invading nucleic acids. CRISPR clusters are transcribed and processed into CRISPR RNA (crRNA). In type II CRISPR systems correct processing of pre-crRNA requires a trans-encoded small RNA (tracrRNA), endogenous ribonuclease 3 (rnc) and this protein. The tracrRNA serves as a guide for ribonuclease 3-aided processing of pre-crRNA. Subsequently Cas9/crRNA/tracrRNA endonucleolytically cleaves linear or circular dsDNA target complementary to the spacer; Cas9 is inactive in the absence of the 2 guide RNAs (gRNA). Cas9 recognizes the protospacer adjacent motif (PAM) in the CRISPR repeat sequences to help distinguish self versus nonself, as targets within the bacterial CRISPR locus do not have PAMs. PAM recognition is also required for catalytic activity.</text>
</comment>
<evidence type="ECO:0000256" key="6">
    <source>
        <dbReference type="ARBA" id="ARBA00022801"/>
    </source>
</evidence>
<evidence type="ECO:0000256" key="1">
    <source>
        <dbReference type="ARBA" id="ARBA00001946"/>
    </source>
</evidence>
<comment type="similarity">
    <text evidence="13">Belongs to the CRISPR-associated Cas9 family.</text>
</comment>
<evidence type="ECO:0000313" key="15">
    <source>
        <dbReference type="EMBL" id="MBM7615758.1"/>
    </source>
</evidence>
<gene>
    <name evidence="13" type="primary">cas9</name>
    <name evidence="15" type="ORF">JOC73_002332</name>
</gene>
<evidence type="ECO:0000256" key="12">
    <source>
        <dbReference type="ARBA" id="ARBA00046380"/>
    </source>
</evidence>
<evidence type="ECO:0000256" key="9">
    <source>
        <dbReference type="ARBA" id="ARBA00023118"/>
    </source>
</evidence>
<dbReference type="InterPro" id="IPR036397">
    <property type="entry name" value="RNaseH_sf"/>
</dbReference>
<keyword evidence="11" id="KW-0464">Manganese</keyword>
<dbReference type="InterPro" id="IPR003615">
    <property type="entry name" value="HNH_nuc"/>
</dbReference>
<dbReference type="Pfam" id="PF18470">
    <property type="entry name" value="Cas9_a"/>
    <property type="match status" value="1"/>
</dbReference>
<comment type="domain">
    <text evidence="13">Has 2 endonuclease domains. The discontinuous RuvC-like domain cleaves the target DNA noncomplementary to crRNA while the HNH nuclease domain cleaves the target DNA complementary to crRNA.</text>
</comment>
<name>A0ABS2NS32_9FIRM</name>
<keyword evidence="9 13" id="KW-0051">Antiviral defense</keyword>
<feature type="domain" description="HNH Cas9-type" evidence="14">
    <location>
        <begin position="489"/>
        <end position="644"/>
    </location>
</feature>
<comment type="similarity">
    <text evidence="2">Belongs to the CRISPR-associated protein Cas9 family. Subtype II-A subfamily.</text>
</comment>
<dbReference type="PROSITE" id="PS51749">
    <property type="entry name" value="HNH_CAS9"/>
    <property type="match status" value="1"/>
</dbReference>
<comment type="cofactor">
    <cofactor evidence="1">
        <name>Mg(2+)</name>
        <dbReference type="ChEBI" id="CHEBI:18420"/>
    </cofactor>
</comment>
<dbReference type="Pfam" id="PF13395">
    <property type="entry name" value="HNH_4"/>
    <property type="match status" value="1"/>
</dbReference>
<dbReference type="EC" id="3.1.-.-" evidence="13"/>
<reference evidence="15 16" key="1">
    <citation type="submission" date="2021-01" db="EMBL/GenBank/DDBJ databases">
        <title>Genomic Encyclopedia of Type Strains, Phase IV (KMG-IV): sequencing the most valuable type-strain genomes for metagenomic binning, comparative biology and taxonomic classification.</title>
        <authorList>
            <person name="Goeker M."/>
        </authorList>
    </citation>
    <scope>NUCLEOTIDE SEQUENCE [LARGE SCALE GENOMIC DNA]</scope>
    <source>
        <strain evidence="15 16">DSM 25890</strain>
    </source>
</reference>
<dbReference type="InterPro" id="IPR040619">
    <property type="entry name" value="Cas9_alpha-helical_lobe"/>
</dbReference>
<feature type="active site" description="Proton acceptor for HNH nuclease domain" evidence="13">
    <location>
        <position position="562"/>
    </location>
</feature>
<evidence type="ECO:0000259" key="14">
    <source>
        <dbReference type="PROSITE" id="PS51749"/>
    </source>
</evidence>
<dbReference type="Gene3D" id="3.30.420.10">
    <property type="entry name" value="Ribonuclease H-like superfamily/Ribonuclease H"/>
    <property type="match status" value="2"/>
</dbReference>
<keyword evidence="3 13" id="KW-0540">Nuclease</keyword>
<comment type="caution">
    <text evidence="15">The sequence shown here is derived from an EMBL/GenBank/DDBJ whole genome shotgun (WGS) entry which is preliminary data.</text>
</comment>
<organism evidence="15 16">
    <name type="scientific">Alkaliphilus hydrothermalis</name>
    <dbReference type="NCBI Taxonomy" id="1482730"/>
    <lineage>
        <taxon>Bacteria</taxon>
        <taxon>Bacillati</taxon>
        <taxon>Bacillota</taxon>
        <taxon>Clostridia</taxon>
        <taxon>Peptostreptococcales</taxon>
        <taxon>Natronincolaceae</taxon>
        <taxon>Alkaliphilus</taxon>
    </lineage>
</organism>
<dbReference type="GO" id="GO:0004519">
    <property type="term" value="F:endonuclease activity"/>
    <property type="evidence" value="ECO:0007669"/>
    <property type="project" value="UniProtKB-KW"/>
</dbReference>
<comment type="subunit">
    <text evidence="12 13">Monomer. Binds crRNA and tracrRNA.</text>
</comment>
<evidence type="ECO:0000256" key="7">
    <source>
        <dbReference type="ARBA" id="ARBA00022842"/>
    </source>
</evidence>
<keyword evidence="6 13" id="KW-0378">Hydrolase</keyword>
<dbReference type="NCBIfam" id="TIGR01865">
    <property type="entry name" value="cas_Csn1"/>
    <property type="match status" value="1"/>
</dbReference>
<dbReference type="InterPro" id="IPR033114">
    <property type="entry name" value="HNH_CAS9"/>
</dbReference>
<evidence type="ECO:0000256" key="10">
    <source>
        <dbReference type="ARBA" id="ARBA00023125"/>
    </source>
</evidence>
<evidence type="ECO:0000256" key="3">
    <source>
        <dbReference type="ARBA" id="ARBA00022722"/>
    </source>
</evidence>
<keyword evidence="7" id="KW-0460">Magnesium</keyword>
<evidence type="ECO:0000256" key="8">
    <source>
        <dbReference type="ARBA" id="ARBA00022884"/>
    </source>
</evidence>
<accession>A0ABS2NS32</accession>
<evidence type="ECO:0000256" key="2">
    <source>
        <dbReference type="ARBA" id="ARBA00005244"/>
    </source>
</evidence>
<dbReference type="GO" id="GO:0016787">
    <property type="term" value="F:hydrolase activity"/>
    <property type="evidence" value="ECO:0007669"/>
    <property type="project" value="UniProtKB-KW"/>
</dbReference>
<keyword evidence="10 13" id="KW-0238">DNA-binding</keyword>
<sequence length="1051" mass="123824">MASVGWSILNLEQNRIEDLGVRVFPKSEDRSANALNTKRRESRLTRRTIRRKKGRLQAVKDLFVKEGLIDIGERDQVFTTSKGQIDVWQLRKEGLDRLLTNEEWARVLFHICKRRGFKSNRKTEEETDKEAGKMLTAINKNIQQLEKYRTVGEMFFDDEKFKEQKKNRGGDNYIATIRRNALEEEINILFEKQSNLKNSFSRNEFRNQYLNIFNYQKRPLSFEEILDKVGYCTLEREEKRAARNSYSAEMFQLLSEINHLRLLDENGAKIQLSEEQRQQLKELAFKHKLVKYSQIRKALKLSSDTLFVGLNYKDEKAEQRKFIEFKGYYELKQSVKGSKIEKDVLSNTALMDEIITILTFCQSDEEIVERLKAIKGLNIEDEIMEKLKKVNFTGVKHISIKAIKKLLPYLEAGESYSAACERAGYSIKAESKNYYKLPTLEEAGMMDRITNPVVIRTLSQARKIINCVIEKHGSPYYINVEVARDLKHSKSQKEDIQKNQKKNEKLNEQAKQDIRVEFNHSPNWEDIVKWRLWKEQEYRCMYSKQSIPCHRLFEPGYVQIDHIIPYSRSFDNSYNNKVLVLTDENQNKSNKIPFEYFQSNNTTIPWEEFEAFVRVLKLHGKKKEFLLKTNLTQEDEQQFKERNLNDTKYICKEISKFIRENLKFAEGEEKIRVRMVKGQITSLLRKEWGLRKDRNNGDLHHALDATVVATVSQKVIQKITLNNLYKKDGKNNEIWTNFREELIARLSLEPSKELEKLQLDSYKDVEIDKIKPIVVSKPPQRKVTGAFHEETVYSAKYQNEDKGGHYNVQKVPLNQVKYSELLYTLELPKDELIYKNLVKSNLDIYEAVRKRLEENDQDSKKAFEKPLYRKNGPQIKKIKIVKPKAIKNTMKVRNGIVKIDTMVRVDIYEKNNEYYAIPIYAIDVKKKKYPQELLKSTKWCPLDSNFHFVMSLYKNEMIGFKITDGDTEVSKMGYYSSFDRSNSNLKIELIEKSGYYADFVGKIEIYKKDDLNKTLGQLKQIKKYEVTPLGEVYEMKKEKCREDVMAEFIHK</sequence>
<dbReference type="HAMAP" id="MF_01480">
    <property type="entry name" value="Cas9"/>
    <property type="match status" value="1"/>
</dbReference>
<protein>
    <recommendedName>
        <fullName evidence="13">CRISPR-associated endonuclease Cas9</fullName>
        <ecNumber evidence="13">3.1.-.-</ecNumber>
    </recommendedName>
</protein>